<organism evidence="2 3">
    <name type="scientific">Gymnopilus dilepis</name>
    <dbReference type="NCBI Taxonomy" id="231916"/>
    <lineage>
        <taxon>Eukaryota</taxon>
        <taxon>Fungi</taxon>
        <taxon>Dikarya</taxon>
        <taxon>Basidiomycota</taxon>
        <taxon>Agaricomycotina</taxon>
        <taxon>Agaricomycetes</taxon>
        <taxon>Agaricomycetidae</taxon>
        <taxon>Agaricales</taxon>
        <taxon>Agaricineae</taxon>
        <taxon>Hymenogastraceae</taxon>
        <taxon>Gymnopilus</taxon>
    </lineage>
</organism>
<evidence type="ECO:0000313" key="3">
    <source>
        <dbReference type="Proteomes" id="UP000284706"/>
    </source>
</evidence>
<dbReference type="Proteomes" id="UP000284706">
    <property type="component" value="Unassembled WGS sequence"/>
</dbReference>
<feature type="region of interest" description="Disordered" evidence="1">
    <location>
        <begin position="39"/>
        <end position="66"/>
    </location>
</feature>
<evidence type="ECO:0000256" key="1">
    <source>
        <dbReference type="SAM" id="MobiDB-lite"/>
    </source>
</evidence>
<dbReference type="InParanoid" id="A0A409WVW9"/>
<accession>A0A409WVW9</accession>
<dbReference type="AlphaFoldDB" id="A0A409WVW9"/>
<name>A0A409WVW9_9AGAR</name>
<feature type="region of interest" description="Disordered" evidence="1">
    <location>
        <begin position="90"/>
        <end position="113"/>
    </location>
</feature>
<dbReference type="EMBL" id="NHYE01004720">
    <property type="protein sequence ID" value="PPQ82658.1"/>
    <property type="molecule type" value="Genomic_DNA"/>
</dbReference>
<reference evidence="2 3" key="1">
    <citation type="journal article" date="2018" name="Evol. Lett.">
        <title>Horizontal gene cluster transfer increased hallucinogenic mushroom diversity.</title>
        <authorList>
            <person name="Reynolds H.T."/>
            <person name="Vijayakumar V."/>
            <person name="Gluck-Thaler E."/>
            <person name="Korotkin H.B."/>
            <person name="Matheny P.B."/>
            <person name="Slot J.C."/>
        </authorList>
    </citation>
    <scope>NUCLEOTIDE SEQUENCE [LARGE SCALE GENOMIC DNA]</scope>
    <source>
        <strain evidence="2 3">SRW20</strain>
    </source>
</reference>
<keyword evidence="3" id="KW-1185">Reference proteome</keyword>
<feature type="compositionally biased region" description="Polar residues" evidence="1">
    <location>
        <begin position="98"/>
        <end position="107"/>
    </location>
</feature>
<sequence length="324" mass="34893">CTDLTSDLAPSRSGVLNSGNISINNSTLHFNLYGPTGIGNHQRQGDSTEFSVPNSFGRDNTTSDSTRPIVVAGSLSSDRPSLGIHGVETQGIAASPFPQATSGTNNKSGERSQEAHQYEYLSNGWNHPSTHALEYAALFVHKSSNATFFSPSNDSPLAGGGLGNSVSMGVPTLPSRESSDFPDLVPFKLVEGRQGTKATASEVPQWILRGDIESHVTTYMHSMVLDNDSIIPLWHAGSLYRDVHGRLRGPEPGDIAFADDSGHIIPLFSIWESQTRSKAASYLSSGPLESMADPSLFVVQTGIQRHQCWFTNEIVLSSHNLAER</sequence>
<gene>
    <name evidence="2" type="ORF">CVT26_001542</name>
</gene>
<proteinExistence type="predicted"/>
<protein>
    <submittedName>
        <fullName evidence="2">Uncharacterized protein</fullName>
    </submittedName>
</protein>
<evidence type="ECO:0000313" key="2">
    <source>
        <dbReference type="EMBL" id="PPQ82658.1"/>
    </source>
</evidence>
<feature type="non-terminal residue" evidence="2">
    <location>
        <position position="1"/>
    </location>
</feature>
<comment type="caution">
    <text evidence="2">The sequence shown here is derived from an EMBL/GenBank/DDBJ whole genome shotgun (WGS) entry which is preliminary data.</text>
</comment>